<keyword evidence="1" id="KW-1133">Transmembrane helix</keyword>
<feature type="domain" description="Uncharacterized protein YyaB-like PH" evidence="2">
    <location>
        <begin position="60"/>
        <end position="137"/>
    </location>
</feature>
<evidence type="ECO:0000313" key="3">
    <source>
        <dbReference type="EMBL" id="SCX05251.1"/>
    </source>
</evidence>
<dbReference type="EMBL" id="FMTY01000002">
    <property type="protein sequence ID" value="SCX05251.1"/>
    <property type="molecule type" value="Genomic_DNA"/>
</dbReference>
<dbReference type="AlphaFoldDB" id="A0A1G4VDY3"/>
<dbReference type="Pfam" id="PF06713">
    <property type="entry name" value="bPH_4"/>
    <property type="match status" value="1"/>
</dbReference>
<gene>
    <name evidence="3" type="ORF">SAMN02927925_00780</name>
</gene>
<organism evidence="3 4">
    <name type="scientific">Flavobacterium saliperosum</name>
    <dbReference type="NCBI Taxonomy" id="329186"/>
    <lineage>
        <taxon>Bacteria</taxon>
        <taxon>Pseudomonadati</taxon>
        <taxon>Bacteroidota</taxon>
        <taxon>Flavobacteriia</taxon>
        <taxon>Flavobacteriales</taxon>
        <taxon>Flavobacteriaceae</taxon>
        <taxon>Flavobacterium</taxon>
    </lineage>
</organism>
<dbReference type="GO" id="GO:0030153">
    <property type="term" value="P:bacteriocin immunity"/>
    <property type="evidence" value="ECO:0007669"/>
    <property type="project" value="InterPro"/>
</dbReference>
<name>A0A1G4VDY3_9FLAO</name>
<protein>
    <submittedName>
        <fullName evidence="3">PH domain-containing protein</fullName>
    </submittedName>
</protein>
<reference evidence="3 4" key="1">
    <citation type="submission" date="2016-10" db="EMBL/GenBank/DDBJ databases">
        <authorList>
            <person name="de Groot N.N."/>
        </authorList>
    </citation>
    <scope>NUCLEOTIDE SEQUENCE [LARGE SCALE GENOMIC DNA]</scope>
    <source>
        <strain evidence="3 4">CGMCC 1.3801</strain>
    </source>
</reference>
<evidence type="ECO:0000256" key="1">
    <source>
        <dbReference type="SAM" id="Phobius"/>
    </source>
</evidence>
<dbReference type="InterPro" id="IPR009589">
    <property type="entry name" value="PH_YyaB-like"/>
</dbReference>
<dbReference type="RefSeq" id="WP_035654479.1">
    <property type="nucleotide sequence ID" value="NZ_CBCSBQ010000014.1"/>
</dbReference>
<evidence type="ECO:0000313" key="4">
    <source>
        <dbReference type="Proteomes" id="UP000182124"/>
    </source>
</evidence>
<evidence type="ECO:0000259" key="2">
    <source>
        <dbReference type="Pfam" id="PF06713"/>
    </source>
</evidence>
<keyword evidence="1" id="KW-0812">Transmembrane</keyword>
<proteinExistence type="predicted"/>
<dbReference type="Proteomes" id="UP000182124">
    <property type="component" value="Unassembled WGS sequence"/>
</dbReference>
<keyword evidence="1" id="KW-0472">Membrane</keyword>
<dbReference type="eggNOG" id="ENOG5032TSP">
    <property type="taxonomic scope" value="Bacteria"/>
</dbReference>
<sequence>MRTYRSTINYISTMILVLVVFGTIASFFIIESETIEEMPIPIRIFLGLIAFLILWILVDTYYKIREHKLHYCSGPIRGQIDILKINKIQNVKTWYVTSLLKPALGSYGLTITYNKFDDIYISPKNKEDFIAELLKINPNIQII</sequence>
<feature type="transmembrane region" description="Helical" evidence="1">
    <location>
        <begin position="7"/>
        <end position="30"/>
    </location>
</feature>
<accession>A0A1G4VDY3</accession>
<feature type="transmembrane region" description="Helical" evidence="1">
    <location>
        <begin position="42"/>
        <end position="62"/>
    </location>
</feature>
<dbReference type="STRING" id="329186.SAMN02927925_00780"/>